<keyword evidence="1" id="KW-0472">Membrane</keyword>
<keyword evidence="1" id="KW-1133">Transmembrane helix</keyword>
<dbReference type="GO" id="GO:0016020">
    <property type="term" value="C:membrane"/>
    <property type="evidence" value="ECO:0007669"/>
    <property type="project" value="InterPro"/>
</dbReference>
<feature type="transmembrane region" description="Helical" evidence="1">
    <location>
        <begin position="550"/>
        <end position="571"/>
    </location>
</feature>
<gene>
    <name evidence="3" type="ORF">UXM345_LOCUS11699</name>
</gene>
<evidence type="ECO:0000256" key="1">
    <source>
        <dbReference type="SAM" id="Phobius"/>
    </source>
</evidence>
<dbReference type="EMBL" id="CAJOBF010001180">
    <property type="protein sequence ID" value="CAF3922266.1"/>
    <property type="molecule type" value="Genomic_DNA"/>
</dbReference>
<evidence type="ECO:0000259" key="2">
    <source>
        <dbReference type="PROSITE" id="PS50060"/>
    </source>
</evidence>
<feature type="domain" description="MAM" evidence="2">
    <location>
        <begin position="321"/>
        <end position="408"/>
    </location>
</feature>
<evidence type="ECO:0000313" key="3">
    <source>
        <dbReference type="EMBL" id="CAF3922266.1"/>
    </source>
</evidence>
<protein>
    <recommendedName>
        <fullName evidence="2">MAM domain-containing protein</fullName>
    </recommendedName>
</protein>
<name>A0A819ITT3_9BILA</name>
<dbReference type="Proteomes" id="UP000663842">
    <property type="component" value="Unassembled WGS sequence"/>
</dbReference>
<dbReference type="PANTHER" id="PTHR46068">
    <property type="entry name" value="PROTEIN CBG27172"/>
    <property type="match status" value="1"/>
</dbReference>
<organism evidence="3 4">
    <name type="scientific">Rotaria magnacalcarata</name>
    <dbReference type="NCBI Taxonomy" id="392030"/>
    <lineage>
        <taxon>Eukaryota</taxon>
        <taxon>Metazoa</taxon>
        <taxon>Spiralia</taxon>
        <taxon>Gnathifera</taxon>
        <taxon>Rotifera</taxon>
        <taxon>Eurotatoria</taxon>
        <taxon>Bdelloidea</taxon>
        <taxon>Philodinida</taxon>
        <taxon>Philodinidae</taxon>
        <taxon>Rotaria</taxon>
    </lineage>
</organism>
<sequence length="595" mass="66688">MKSKDLQLAVKNKYENGDGPTTIYRDLAGVVSLRTIKLWVKMLNQTGSIDLSHSPGRSRTVRTKANISKVKYRLAQKKQISSRRLAAEINISRTSAQQILREDLGCFPYKKIKQPRLTDLQKKKRVKFANRVLNHYTKNDTERWLFSDEKYVDLDGVYNVQNDRVGAISRAEADRQGAIHQKTKFPTKSYGVARFYSCVNIISPKILLECNFDKFELNPCFNSDVMVVSTLGDTVDSNPPNGPLSDVTSIITPTENGELCKLPYRINSYSWDMYFCNEDYCETATKPNSKCASGRFGHVQLFTTDVYSVPLKTGIGGINEQCIIYYYYIPNSVDIQMSITLRKVENDSTTEIIDRVTNSSLNGWSQRKIDFQARQSGYMIYFDFQKTIGVLPSFGIDEISMHQGRCSDAYITQSTTNEASTSTVYIPTTESETSMVITMESSTITTTDKSTIISEETITWVISSTQMGTDQFTSSTSTMITTQTTSTMLATTVMSSSISTVKNSSTTTMETITSTNKTTENIELTSITNLSHLTSTVTDQQPTSNSQTRIIILATTIPIGISGVIFLIIWLKDSFCSKRIKSNIHEMNRVAPSPI</sequence>
<dbReference type="InterPro" id="IPR000998">
    <property type="entry name" value="MAM_dom"/>
</dbReference>
<dbReference type="Pfam" id="PF00629">
    <property type="entry name" value="MAM"/>
    <property type="match status" value="1"/>
</dbReference>
<dbReference type="PROSITE" id="PS50060">
    <property type="entry name" value="MAM_2"/>
    <property type="match status" value="1"/>
</dbReference>
<proteinExistence type="predicted"/>
<keyword evidence="1" id="KW-0812">Transmembrane</keyword>
<dbReference type="PANTHER" id="PTHR46068:SF1">
    <property type="entry name" value="TRANSPOSASE IS30-LIKE HTH DOMAIN-CONTAINING PROTEIN"/>
    <property type="match status" value="1"/>
</dbReference>
<comment type="caution">
    <text evidence="3">The sequence shown here is derived from an EMBL/GenBank/DDBJ whole genome shotgun (WGS) entry which is preliminary data.</text>
</comment>
<dbReference type="AlphaFoldDB" id="A0A819ITT3"/>
<dbReference type="Gene3D" id="2.60.120.200">
    <property type="match status" value="1"/>
</dbReference>
<accession>A0A819ITT3</accession>
<evidence type="ECO:0000313" key="4">
    <source>
        <dbReference type="Proteomes" id="UP000663842"/>
    </source>
</evidence>
<reference evidence="3" key="1">
    <citation type="submission" date="2021-02" db="EMBL/GenBank/DDBJ databases">
        <authorList>
            <person name="Nowell W R."/>
        </authorList>
    </citation>
    <scope>NUCLEOTIDE SEQUENCE</scope>
</reference>